<feature type="region of interest" description="Disordered" evidence="7">
    <location>
        <begin position="367"/>
        <end position="434"/>
    </location>
</feature>
<protein>
    <recommendedName>
        <fullName evidence="1">non-specific serine/threonine protein kinase</fullName>
        <ecNumber evidence="1">2.7.11.1</ecNumber>
    </recommendedName>
</protein>
<evidence type="ECO:0000256" key="4">
    <source>
        <dbReference type="ARBA" id="ARBA00022741"/>
    </source>
</evidence>
<feature type="compositionally biased region" description="Low complexity" evidence="7">
    <location>
        <begin position="367"/>
        <end position="424"/>
    </location>
</feature>
<dbReference type="InterPro" id="IPR011009">
    <property type="entry name" value="Kinase-like_dom_sf"/>
</dbReference>
<evidence type="ECO:0000313" key="11">
    <source>
        <dbReference type="Proteomes" id="UP001500730"/>
    </source>
</evidence>
<dbReference type="SUPFAM" id="SSF56112">
    <property type="entry name" value="Protein kinase-like (PK-like)"/>
    <property type="match status" value="1"/>
</dbReference>
<dbReference type="EC" id="2.7.11.1" evidence="1"/>
<name>A0ABP5ZGN4_9MICO</name>
<dbReference type="SMART" id="SM00220">
    <property type="entry name" value="S_TKc"/>
    <property type="match status" value="1"/>
</dbReference>
<feature type="region of interest" description="Disordered" evidence="7">
    <location>
        <begin position="294"/>
        <end position="329"/>
    </location>
</feature>
<reference evidence="11" key="1">
    <citation type="journal article" date="2019" name="Int. J. Syst. Evol. Microbiol.">
        <title>The Global Catalogue of Microorganisms (GCM) 10K type strain sequencing project: providing services to taxonomists for standard genome sequencing and annotation.</title>
        <authorList>
            <consortium name="The Broad Institute Genomics Platform"/>
            <consortium name="The Broad Institute Genome Sequencing Center for Infectious Disease"/>
            <person name="Wu L."/>
            <person name="Ma J."/>
        </authorList>
    </citation>
    <scope>NUCLEOTIDE SEQUENCE [LARGE SCALE GENOMIC DNA]</scope>
    <source>
        <strain evidence="11">JCM 16259</strain>
    </source>
</reference>
<dbReference type="Gene3D" id="1.10.510.10">
    <property type="entry name" value="Transferase(Phosphotransferase) domain 1"/>
    <property type="match status" value="1"/>
</dbReference>
<evidence type="ECO:0000256" key="6">
    <source>
        <dbReference type="ARBA" id="ARBA00022840"/>
    </source>
</evidence>
<keyword evidence="5" id="KW-0418">Kinase</keyword>
<evidence type="ECO:0000256" key="8">
    <source>
        <dbReference type="SAM" id="Phobius"/>
    </source>
</evidence>
<comment type="caution">
    <text evidence="10">The sequence shown here is derived from an EMBL/GenBank/DDBJ whole genome shotgun (WGS) entry which is preliminary data.</text>
</comment>
<keyword evidence="3" id="KW-0808">Transferase</keyword>
<dbReference type="Gene3D" id="3.30.200.20">
    <property type="entry name" value="Phosphorylase Kinase, domain 1"/>
    <property type="match status" value="1"/>
</dbReference>
<evidence type="ECO:0000256" key="2">
    <source>
        <dbReference type="ARBA" id="ARBA00022527"/>
    </source>
</evidence>
<keyword evidence="2" id="KW-0723">Serine/threonine-protein kinase</keyword>
<keyword evidence="8" id="KW-0472">Membrane</keyword>
<dbReference type="InterPro" id="IPR008271">
    <property type="entry name" value="Ser/Thr_kinase_AS"/>
</dbReference>
<keyword evidence="4" id="KW-0547">Nucleotide-binding</keyword>
<dbReference type="PANTHER" id="PTHR43289">
    <property type="entry name" value="MITOGEN-ACTIVATED PROTEIN KINASE KINASE KINASE 20-RELATED"/>
    <property type="match status" value="1"/>
</dbReference>
<dbReference type="InterPro" id="IPR000719">
    <property type="entry name" value="Prot_kinase_dom"/>
</dbReference>
<evidence type="ECO:0000256" key="5">
    <source>
        <dbReference type="ARBA" id="ARBA00022777"/>
    </source>
</evidence>
<dbReference type="EMBL" id="BAAARE010000024">
    <property type="protein sequence ID" value="GAA2498508.1"/>
    <property type="molecule type" value="Genomic_DNA"/>
</dbReference>
<feature type="transmembrane region" description="Helical" evidence="8">
    <location>
        <begin position="339"/>
        <end position="360"/>
    </location>
</feature>
<dbReference type="Pfam" id="PF00069">
    <property type="entry name" value="Pkinase"/>
    <property type="match status" value="1"/>
</dbReference>
<evidence type="ECO:0000256" key="3">
    <source>
        <dbReference type="ARBA" id="ARBA00022679"/>
    </source>
</evidence>
<evidence type="ECO:0000256" key="7">
    <source>
        <dbReference type="SAM" id="MobiDB-lite"/>
    </source>
</evidence>
<evidence type="ECO:0000313" key="10">
    <source>
        <dbReference type="EMBL" id="GAA2498508.1"/>
    </source>
</evidence>
<keyword evidence="6" id="KW-0067">ATP-binding</keyword>
<gene>
    <name evidence="10" type="ORF">GCM10009858_41100</name>
</gene>
<sequence length="434" mass="44058">MTVPTSLGTGATLGGRYTLGAAIASGGMGDVWEATDDVLQRPVAVKVMRPQGSDDESFLERFRDEARGSASLHHPNIAAVFDYGEEHGTAYLVMELVPGRTLGDIIRDSDGGMPADEVRSVLGQAALALSAAHEAGVVHRDVKPANIIVTPEGQAKLTDFGIARLGDGSGHTLTGEVLGTPDYISPEQALGEPATASSDLYSLGVVAHEMITGRKPFDMGTPVATAIAQVNDAPPELPGTVPLDLREVVDACLAKSASDRPADARSVAEAAGMPVGALRAPVGTPVQATALLPQVAGPNELRPASPSTSAGRSGTRPLPAARPAVLGTERRRPPLRRRAAWLAVPVVALVGLVVWGAFALGGTVDGPAASPAARPSASSAPATTAVPSSTPTTTRPTTATASPTTRAAAPAVKAATTAKQPAHPGKGHGKGKAK</sequence>
<evidence type="ECO:0000259" key="9">
    <source>
        <dbReference type="PROSITE" id="PS50011"/>
    </source>
</evidence>
<accession>A0ABP5ZGN4</accession>
<dbReference type="PROSITE" id="PS50011">
    <property type="entry name" value="PROTEIN_KINASE_DOM"/>
    <property type="match status" value="1"/>
</dbReference>
<evidence type="ECO:0000256" key="1">
    <source>
        <dbReference type="ARBA" id="ARBA00012513"/>
    </source>
</evidence>
<dbReference type="Proteomes" id="UP001500730">
    <property type="component" value="Unassembled WGS sequence"/>
</dbReference>
<keyword evidence="11" id="KW-1185">Reference proteome</keyword>
<feature type="compositionally biased region" description="Basic residues" evidence="7">
    <location>
        <begin position="425"/>
        <end position="434"/>
    </location>
</feature>
<organism evidence="10 11">
    <name type="scientific">Terrabacter carboxydivorans</name>
    <dbReference type="NCBI Taxonomy" id="619730"/>
    <lineage>
        <taxon>Bacteria</taxon>
        <taxon>Bacillati</taxon>
        <taxon>Actinomycetota</taxon>
        <taxon>Actinomycetes</taxon>
        <taxon>Micrococcales</taxon>
        <taxon>Intrasporangiaceae</taxon>
        <taxon>Terrabacter</taxon>
    </lineage>
</organism>
<proteinExistence type="predicted"/>
<keyword evidence="8" id="KW-1133">Transmembrane helix</keyword>
<dbReference type="RefSeq" id="WP_344256963.1">
    <property type="nucleotide sequence ID" value="NZ_BAAARE010000024.1"/>
</dbReference>
<dbReference type="PANTHER" id="PTHR43289:SF6">
    <property type="entry name" value="SERINE_THREONINE-PROTEIN KINASE NEKL-3"/>
    <property type="match status" value="1"/>
</dbReference>
<keyword evidence="8" id="KW-0812">Transmembrane</keyword>
<feature type="domain" description="Protein kinase" evidence="9">
    <location>
        <begin position="17"/>
        <end position="276"/>
    </location>
</feature>
<dbReference type="PROSITE" id="PS00108">
    <property type="entry name" value="PROTEIN_KINASE_ST"/>
    <property type="match status" value="1"/>
</dbReference>
<dbReference type="CDD" id="cd14014">
    <property type="entry name" value="STKc_PknB_like"/>
    <property type="match status" value="1"/>
</dbReference>